<name>A0A0C3PWX8_9AGAM</name>
<gene>
    <name evidence="2" type="ORF">M407DRAFT_246134</name>
</gene>
<dbReference type="OrthoDB" id="3166442at2759"/>
<organism evidence="2 3">
    <name type="scientific">Tulasnella calospora MUT 4182</name>
    <dbReference type="NCBI Taxonomy" id="1051891"/>
    <lineage>
        <taxon>Eukaryota</taxon>
        <taxon>Fungi</taxon>
        <taxon>Dikarya</taxon>
        <taxon>Basidiomycota</taxon>
        <taxon>Agaricomycotina</taxon>
        <taxon>Agaricomycetes</taxon>
        <taxon>Cantharellales</taxon>
        <taxon>Tulasnellaceae</taxon>
        <taxon>Tulasnella</taxon>
    </lineage>
</organism>
<feature type="chain" id="PRO_5002168235" description="Ricin B lectin domain-containing protein" evidence="1">
    <location>
        <begin position="19"/>
        <end position="189"/>
    </location>
</feature>
<dbReference type="HOGENOM" id="CLU_124597_0_0_1"/>
<dbReference type="Proteomes" id="UP000054248">
    <property type="component" value="Unassembled WGS sequence"/>
</dbReference>
<reference evidence="2 3" key="1">
    <citation type="submission" date="2014-04" db="EMBL/GenBank/DDBJ databases">
        <authorList>
            <consortium name="DOE Joint Genome Institute"/>
            <person name="Kuo A."/>
            <person name="Girlanda M."/>
            <person name="Perotto S."/>
            <person name="Kohler A."/>
            <person name="Nagy L.G."/>
            <person name="Floudas D."/>
            <person name="Copeland A."/>
            <person name="Barry K.W."/>
            <person name="Cichocki N."/>
            <person name="Veneault-Fourrey C."/>
            <person name="LaButti K."/>
            <person name="Lindquist E.A."/>
            <person name="Lipzen A."/>
            <person name="Lundell T."/>
            <person name="Morin E."/>
            <person name="Murat C."/>
            <person name="Sun H."/>
            <person name="Tunlid A."/>
            <person name="Henrissat B."/>
            <person name="Grigoriev I.V."/>
            <person name="Hibbett D.S."/>
            <person name="Martin F."/>
            <person name="Nordberg H.P."/>
            <person name="Cantor M.N."/>
            <person name="Hua S.X."/>
        </authorList>
    </citation>
    <scope>NUCLEOTIDE SEQUENCE [LARGE SCALE GENOMIC DNA]</scope>
    <source>
        <strain evidence="2 3">MUT 4182</strain>
    </source>
</reference>
<evidence type="ECO:0000256" key="1">
    <source>
        <dbReference type="SAM" id="SignalP"/>
    </source>
</evidence>
<sequence length="189" mass="20521">MQLSISLLALFAAAVSSATVPRASSKCYTVHKGYLATFPGENPTKWIAVGLNKKNQVTYGAGDPLFKVEYQSCPKLPEQAPKIDMYEGRIIVSGTKNCVTVTNPTGSEPHFLEVSKCGDDTIPPASQQWEWGNDFGAVVFWRGPSKEEEIGYLIDNQDNPVTESGTHRLEVGCANSCSSFGIKSKSQLN</sequence>
<reference evidence="3" key="2">
    <citation type="submission" date="2015-01" db="EMBL/GenBank/DDBJ databases">
        <title>Evolutionary Origins and Diversification of the Mycorrhizal Mutualists.</title>
        <authorList>
            <consortium name="DOE Joint Genome Institute"/>
            <consortium name="Mycorrhizal Genomics Consortium"/>
            <person name="Kohler A."/>
            <person name="Kuo A."/>
            <person name="Nagy L.G."/>
            <person name="Floudas D."/>
            <person name="Copeland A."/>
            <person name="Barry K.W."/>
            <person name="Cichocki N."/>
            <person name="Veneault-Fourrey C."/>
            <person name="LaButti K."/>
            <person name="Lindquist E.A."/>
            <person name="Lipzen A."/>
            <person name="Lundell T."/>
            <person name="Morin E."/>
            <person name="Murat C."/>
            <person name="Riley R."/>
            <person name="Ohm R."/>
            <person name="Sun H."/>
            <person name="Tunlid A."/>
            <person name="Henrissat B."/>
            <person name="Grigoriev I.V."/>
            <person name="Hibbett D.S."/>
            <person name="Martin F."/>
        </authorList>
    </citation>
    <scope>NUCLEOTIDE SEQUENCE [LARGE SCALE GENOMIC DNA]</scope>
    <source>
        <strain evidence="3">MUT 4182</strain>
    </source>
</reference>
<feature type="signal peptide" evidence="1">
    <location>
        <begin position="1"/>
        <end position="18"/>
    </location>
</feature>
<evidence type="ECO:0008006" key="4">
    <source>
        <dbReference type="Google" id="ProtNLM"/>
    </source>
</evidence>
<evidence type="ECO:0000313" key="2">
    <source>
        <dbReference type="EMBL" id="KIO19570.1"/>
    </source>
</evidence>
<dbReference type="AlphaFoldDB" id="A0A0C3PWX8"/>
<protein>
    <recommendedName>
        <fullName evidence="4">Ricin B lectin domain-containing protein</fullName>
    </recommendedName>
</protein>
<dbReference type="EMBL" id="KN823215">
    <property type="protein sequence ID" value="KIO19570.1"/>
    <property type="molecule type" value="Genomic_DNA"/>
</dbReference>
<accession>A0A0C3PWX8</accession>
<keyword evidence="1" id="KW-0732">Signal</keyword>
<proteinExistence type="predicted"/>
<keyword evidence="3" id="KW-1185">Reference proteome</keyword>
<evidence type="ECO:0000313" key="3">
    <source>
        <dbReference type="Proteomes" id="UP000054248"/>
    </source>
</evidence>